<dbReference type="PANTHER" id="PTHR34982">
    <property type="entry name" value="YOP PROTEINS TRANSLOCATION PROTEIN L"/>
    <property type="match status" value="1"/>
</dbReference>
<dbReference type="InterPro" id="IPR051472">
    <property type="entry name" value="T3SS_Stator/FliH"/>
</dbReference>
<keyword evidence="6" id="KW-1006">Bacterial flagellum protein export</keyword>
<dbReference type="Proteomes" id="UP000441354">
    <property type="component" value="Unassembled WGS sequence"/>
</dbReference>
<evidence type="ECO:0000256" key="3">
    <source>
        <dbReference type="ARBA" id="ARBA00022448"/>
    </source>
</evidence>
<keyword evidence="3" id="KW-0813">Transport</keyword>
<keyword evidence="8" id="KW-0175">Coiled coil</keyword>
<dbReference type="GO" id="GO:0015031">
    <property type="term" value="P:protein transport"/>
    <property type="evidence" value="ECO:0007669"/>
    <property type="project" value="UniProtKB-KW"/>
</dbReference>
<dbReference type="GO" id="GO:0044781">
    <property type="term" value="P:bacterial-type flagellum organization"/>
    <property type="evidence" value="ECO:0007669"/>
    <property type="project" value="UniProtKB-KW"/>
</dbReference>
<dbReference type="Pfam" id="PF02108">
    <property type="entry name" value="FliH"/>
    <property type="match status" value="1"/>
</dbReference>
<dbReference type="AlphaFoldDB" id="A0A7V7RPZ2"/>
<evidence type="ECO:0000256" key="2">
    <source>
        <dbReference type="ARBA" id="ARBA00006602"/>
    </source>
</evidence>
<dbReference type="NCBIfam" id="TIGR03825">
    <property type="entry name" value="FliH_bacil"/>
    <property type="match status" value="1"/>
</dbReference>
<dbReference type="PANTHER" id="PTHR34982:SF1">
    <property type="entry name" value="FLAGELLAR ASSEMBLY PROTEIN FLIH"/>
    <property type="match status" value="1"/>
</dbReference>
<evidence type="ECO:0000256" key="4">
    <source>
        <dbReference type="ARBA" id="ARBA00022795"/>
    </source>
</evidence>
<evidence type="ECO:0000256" key="8">
    <source>
        <dbReference type="SAM" id="Coils"/>
    </source>
</evidence>
<evidence type="ECO:0000256" key="7">
    <source>
        <dbReference type="NCBIfam" id="TIGR03825"/>
    </source>
</evidence>
<dbReference type="GO" id="GO:0005829">
    <property type="term" value="C:cytosol"/>
    <property type="evidence" value="ECO:0007669"/>
    <property type="project" value="TreeGrafter"/>
</dbReference>
<comment type="caution">
    <text evidence="10">The sequence shown here is derived from an EMBL/GenBank/DDBJ whole genome shotgun (WGS) entry which is preliminary data.</text>
</comment>
<dbReference type="InterPro" id="IPR022524">
    <property type="entry name" value="FliH_Bacilli"/>
</dbReference>
<comment type="function">
    <text evidence="1">Needed for flagellar regrowth and assembly.</text>
</comment>
<organism evidence="10 11">
    <name type="scientific">Bacillus mesophilum</name>
    <dbReference type="NCBI Taxonomy" id="1071718"/>
    <lineage>
        <taxon>Bacteria</taxon>
        <taxon>Bacillati</taxon>
        <taxon>Bacillota</taxon>
        <taxon>Bacilli</taxon>
        <taxon>Bacillales</taxon>
        <taxon>Bacillaceae</taxon>
        <taxon>Bacillus</taxon>
    </lineage>
</organism>
<evidence type="ECO:0000256" key="1">
    <source>
        <dbReference type="ARBA" id="ARBA00003041"/>
    </source>
</evidence>
<protein>
    <recommendedName>
        <fullName evidence="7">Flagellar assembly protein FliH</fullName>
    </recommendedName>
</protein>
<dbReference type="InterPro" id="IPR018035">
    <property type="entry name" value="Flagellar_FliH/T3SS_HrpE"/>
</dbReference>
<evidence type="ECO:0000259" key="9">
    <source>
        <dbReference type="Pfam" id="PF02108"/>
    </source>
</evidence>
<reference evidence="10 11" key="1">
    <citation type="journal article" date="2014" name="Arch. Microbiol.">
        <title>Bacillus mesophilum sp. nov., strain IITR-54T, a novel 4-chlorobiphenyl dechlorinating bacterium.</title>
        <authorList>
            <person name="Manickam N."/>
            <person name="Singh N.K."/>
            <person name="Bajaj A."/>
            <person name="Kumar R.M."/>
            <person name="Kaur G."/>
            <person name="Kaur N."/>
            <person name="Bala M."/>
            <person name="Kumar A."/>
            <person name="Mayilraj S."/>
        </authorList>
    </citation>
    <scope>NUCLEOTIDE SEQUENCE [LARGE SCALE GENOMIC DNA]</scope>
    <source>
        <strain evidence="10 11">IITR-54</strain>
    </source>
</reference>
<keyword evidence="4" id="KW-1005">Bacterial flagellum biogenesis</keyword>
<keyword evidence="5" id="KW-0653">Protein transport</keyword>
<keyword evidence="10" id="KW-0969">Cilium</keyword>
<feature type="coiled-coil region" evidence="8">
    <location>
        <begin position="54"/>
        <end position="92"/>
    </location>
</feature>
<keyword evidence="10" id="KW-0966">Cell projection</keyword>
<evidence type="ECO:0000313" key="11">
    <source>
        <dbReference type="Proteomes" id="UP000441354"/>
    </source>
</evidence>
<dbReference type="EMBL" id="WBOT01000001">
    <property type="protein sequence ID" value="KAB2335419.1"/>
    <property type="molecule type" value="Genomic_DNA"/>
</dbReference>
<evidence type="ECO:0000256" key="5">
    <source>
        <dbReference type="ARBA" id="ARBA00022927"/>
    </source>
</evidence>
<name>A0A7V7RPZ2_9BACI</name>
<evidence type="ECO:0000256" key="6">
    <source>
        <dbReference type="ARBA" id="ARBA00023225"/>
    </source>
</evidence>
<keyword evidence="10" id="KW-0282">Flagellum</keyword>
<comment type="similarity">
    <text evidence="2">Belongs to the FliH family.</text>
</comment>
<gene>
    <name evidence="10" type="primary">fliH</name>
    <name evidence="10" type="ORF">F7732_02270</name>
</gene>
<accession>A0A7V7RPZ2</accession>
<keyword evidence="11" id="KW-1185">Reference proteome</keyword>
<evidence type="ECO:0000313" key="10">
    <source>
        <dbReference type="EMBL" id="KAB2335419.1"/>
    </source>
</evidence>
<sequence length="256" mass="29369">MTLLSRLYKAINDIPEKDQKIIRIKTFDNTEGSPELRNHAHTEAEIQQILSHAKMEAEQMLNAAREEVNRLEDHIQTERESLQQEKQALFEQAQSDGYSAGYEAGRQQGHNDYAEYITLAQQTVDLSKKDYESTVDQAERTILQIGIKVASKIINEDLSANAEHYISYVKRALKEAREQSDVQLHVHPTQYELLVNHKDELMAVFPKETKLYIFPNDELPESSCVIESESGRIDAAVDSQLNEIKVKLFEKLESDH</sequence>
<proteinExistence type="inferred from homology"/>
<feature type="domain" description="Flagellar assembly protein FliH/Type III secretion system HrpE" evidence="9">
    <location>
        <begin position="131"/>
        <end position="244"/>
    </location>
</feature>